<organism evidence="2 3">
    <name type="scientific">Lasiosphaeria hispida</name>
    <dbReference type="NCBI Taxonomy" id="260671"/>
    <lineage>
        <taxon>Eukaryota</taxon>
        <taxon>Fungi</taxon>
        <taxon>Dikarya</taxon>
        <taxon>Ascomycota</taxon>
        <taxon>Pezizomycotina</taxon>
        <taxon>Sordariomycetes</taxon>
        <taxon>Sordariomycetidae</taxon>
        <taxon>Sordariales</taxon>
        <taxon>Lasiosphaeriaceae</taxon>
        <taxon>Lasiosphaeria</taxon>
    </lineage>
</organism>
<evidence type="ECO:0000313" key="2">
    <source>
        <dbReference type="EMBL" id="KAK3349195.1"/>
    </source>
</evidence>
<accession>A0AAJ0MCH3</accession>
<reference evidence="2" key="2">
    <citation type="submission" date="2023-06" db="EMBL/GenBank/DDBJ databases">
        <authorList>
            <consortium name="Lawrence Berkeley National Laboratory"/>
            <person name="Haridas S."/>
            <person name="Hensen N."/>
            <person name="Bonometti L."/>
            <person name="Westerberg I."/>
            <person name="Brannstrom I.O."/>
            <person name="Guillou S."/>
            <person name="Cros-Aarteil S."/>
            <person name="Calhoun S."/>
            <person name="Kuo A."/>
            <person name="Mondo S."/>
            <person name="Pangilinan J."/>
            <person name="Riley R."/>
            <person name="Labutti K."/>
            <person name="Andreopoulos B."/>
            <person name="Lipzen A."/>
            <person name="Chen C."/>
            <person name="Yanf M."/>
            <person name="Daum C."/>
            <person name="Ng V."/>
            <person name="Clum A."/>
            <person name="Steindorff A."/>
            <person name="Ohm R."/>
            <person name="Martin F."/>
            <person name="Silar P."/>
            <person name="Natvig D."/>
            <person name="Lalanne C."/>
            <person name="Gautier V."/>
            <person name="Ament-Velasquez S.L."/>
            <person name="Kruys A."/>
            <person name="Hutchinson M.I."/>
            <person name="Powell A.J."/>
            <person name="Barry K."/>
            <person name="Miller A.N."/>
            <person name="Grigoriev I.V."/>
            <person name="Debuchy R."/>
            <person name="Gladieux P."/>
            <person name="Thoren M.H."/>
            <person name="Johannesson H."/>
        </authorList>
    </citation>
    <scope>NUCLEOTIDE SEQUENCE</scope>
    <source>
        <strain evidence="2">CBS 955.72</strain>
    </source>
</reference>
<dbReference type="InterPro" id="IPR010730">
    <property type="entry name" value="HET"/>
</dbReference>
<dbReference type="InterPro" id="IPR052895">
    <property type="entry name" value="HetReg/Transcr_Mod"/>
</dbReference>
<reference evidence="2" key="1">
    <citation type="journal article" date="2023" name="Mol. Phylogenet. Evol.">
        <title>Genome-scale phylogeny and comparative genomics of the fungal order Sordariales.</title>
        <authorList>
            <person name="Hensen N."/>
            <person name="Bonometti L."/>
            <person name="Westerberg I."/>
            <person name="Brannstrom I.O."/>
            <person name="Guillou S."/>
            <person name="Cros-Aarteil S."/>
            <person name="Calhoun S."/>
            <person name="Haridas S."/>
            <person name="Kuo A."/>
            <person name="Mondo S."/>
            <person name="Pangilinan J."/>
            <person name="Riley R."/>
            <person name="LaButti K."/>
            <person name="Andreopoulos B."/>
            <person name="Lipzen A."/>
            <person name="Chen C."/>
            <person name="Yan M."/>
            <person name="Daum C."/>
            <person name="Ng V."/>
            <person name="Clum A."/>
            <person name="Steindorff A."/>
            <person name="Ohm R.A."/>
            <person name="Martin F."/>
            <person name="Silar P."/>
            <person name="Natvig D.O."/>
            <person name="Lalanne C."/>
            <person name="Gautier V."/>
            <person name="Ament-Velasquez S.L."/>
            <person name="Kruys A."/>
            <person name="Hutchinson M.I."/>
            <person name="Powell A.J."/>
            <person name="Barry K."/>
            <person name="Miller A.N."/>
            <person name="Grigoriev I.V."/>
            <person name="Debuchy R."/>
            <person name="Gladieux P."/>
            <person name="Hiltunen Thoren M."/>
            <person name="Johannesson H."/>
        </authorList>
    </citation>
    <scope>NUCLEOTIDE SEQUENCE</scope>
    <source>
        <strain evidence="2">CBS 955.72</strain>
    </source>
</reference>
<proteinExistence type="predicted"/>
<feature type="domain" description="Heterokaryon incompatibility" evidence="1">
    <location>
        <begin position="117"/>
        <end position="168"/>
    </location>
</feature>
<dbReference type="Proteomes" id="UP001275084">
    <property type="component" value="Unassembled WGS sequence"/>
</dbReference>
<dbReference type="AlphaFoldDB" id="A0AAJ0MCH3"/>
<dbReference type="PANTHER" id="PTHR24148:SF64">
    <property type="entry name" value="HETEROKARYON INCOMPATIBILITY DOMAIN-CONTAINING PROTEIN"/>
    <property type="match status" value="1"/>
</dbReference>
<evidence type="ECO:0000313" key="3">
    <source>
        <dbReference type="Proteomes" id="UP001275084"/>
    </source>
</evidence>
<comment type="caution">
    <text evidence="2">The sequence shown here is derived from an EMBL/GenBank/DDBJ whole genome shotgun (WGS) entry which is preliminary data.</text>
</comment>
<keyword evidence="3" id="KW-1185">Reference proteome</keyword>
<protein>
    <recommendedName>
        <fullName evidence="1">Heterokaryon incompatibility domain-containing protein</fullName>
    </recommendedName>
</protein>
<sequence>MDPVSQANDSLQALRLSDEVEQPTPQTPVLYELIPVDDARILRVLKLAPGLGRDPLTGTFKLVAGVGESNETRPPSENLRRMGVSQAIADPVQAAREASGKSSGEDEAPGTGSLVQYEALSYVWGNLTKTKSMTLNGTIFRIPENLEVALICLRQPDTERVLWVDTLYI</sequence>
<dbReference type="PANTHER" id="PTHR24148">
    <property type="entry name" value="ANKYRIN REPEAT DOMAIN-CONTAINING PROTEIN 39 HOMOLOG-RELATED"/>
    <property type="match status" value="1"/>
</dbReference>
<dbReference type="EMBL" id="JAUIQD010000005">
    <property type="protein sequence ID" value="KAK3349195.1"/>
    <property type="molecule type" value="Genomic_DNA"/>
</dbReference>
<name>A0AAJ0MCH3_9PEZI</name>
<dbReference type="Pfam" id="PF06985">
    <property type="entry name" value="HET"/>
    <property type="match status" value="1"/>
</dbReference>
<evidence type="ECO:0000259" key="1">
    <source>
        <dbReference type="Pfam" id="PF06985"/>
    </source>
</evidence>
<gene>
    <name evidence="2" type="ORF">B0T25DRAFT_547411</name>
</gene>
<feature type="non-terminal residue" evidence="2">
    <location>
        <position position="169"/>
    </location>
</feature>